<dbReference type="Gene3D" id="3.60.21.10">
    <property type="match status" value="1"/>
</dbReference>
<evidence type="ECO:0000256" key="1">
    <source>
        <dbReference type="SAM" id="MobiDB-lite"/>
    </source>
</evidence>
<dbReference type="RefSeq" id="WP_304553236.1">
    <property type="nucleotide sequence ID" value="NZ_JAUQOP010000007.1"/>
</dbReference>
<proteinExistence type="predicted"/>
<evidence type="ECO:0000313" key="3">
    <source>
        <dbReference type="Proteomes" id="UP001228019"/>
    </source>
</evidence>
<dbReference type="InterPro" id="IPR029052">
    <property type="entry name" value="Metallo-depent_PP-like"/>
</dbReference>
<name>A0ABT9BXP4_9PSED</name>
<protein>
    <submittedName>
        <fullName evidence="2">Phosphoesterase</fullName>
    </submittedName>
</protein>
<keyword evidence="3" id="KW-1185">Reference proteome</keyword>
<dbReference type="Proteomes" id="UP001228019">
    <property type="component" value="Unassembled WGS sequence"/>
</dbReference>
<dbReference type="EMBL" id="JAUQOP010000007">
    <property type="protein sequence ID" value="MDO7896770.1"/>
    <property type="molecule type" value="Genomic_DNA"/>
</dbReference>
<accession>A0ABT9BXP4</accession>
<evidence type="ECO:0000313" key="2">
    <source>
        <dbReference type="EMBL" id="MDO7896770.1"/>
    </source>
</evidence>
<dbReference type="SUPFAM" id="SSF56300">
    <property type="entry name" value="Metallo-dependent phosphatases"/>
    <property type="match status" value="1"/>
</dbReference>
<gene>
    <name evidence="2" type="ORF">Q6A48_07660</name>
</gene>
<organism evidence="2 3">
    <name type="scientific">Pseudomonas citrulli</name>
    <dbReference type="NCBI Taxonomy" id="3064347"/>
    <lineage>
        <taxon>Bacteria</taxon>
        <taxon>Pseudomonadati</taxon>
        <taxon>Pseudomonadota</taxon>
        <taxon>Gammaproteobacteria</taxon>
        <taxon>Pseudomonadales</taxon>
        <taxon>Pseudomonadaceae</taxon>
        <taxon>Pseudomonas</taxon>
    </lineage>
</organism>
<sequence>MAASPKYPSSEKSESGAIESAGETASRSRGLIEAQYASIAEFRAQSGGPAAVPVMVNGNLTKTGHASERAYIKAVLQNKLNNVYDYGLGLHDYDFNVDSCAACAAGSVDDLKERYWGKVPNMDWSARASGLTKTWYGSLAYARDFGDIHLVQLHGQPTYSVNFSTHAVFNTTAYEITASLDWLERDLQQARAQGKIILLNLNQPFHWPALEADIARFKRMIEDHGVTAVFSSDGKSKHGLYPHNYLYGDVPLFNSGSAARKTWLYVKVSDDRRHLTVNVVADNDWRNPVATHTIAVR</sequence>
<reference evidence="2 3" key="1">
    <citation type="submission" date="2023-07" db="EMBL/GenBank/DDBJ databases">
        <title>Identification of four novel Pseudomonas species associated with bacterial leaf spot of cucurbits.</title>
        <authorList>
            <person name="Fullem K.R."/>
        </authorList>
    </citation>
    <scope>NUCLEOTIDE SEQUENCE [LARGE SCALE GENOMIC DNA]</scope>
    <source>
        <strain evidence="2 3">K18</strain>
    </source>
</reference>
<comment type="caution">
    <text evidence="2">The sequence shown here is derived from an EMBL/GenBank/DDBJ whole genome shotgun (WGS) entry which is preliminary data.</text>
</comment>
<feature type="region of interest" description="Disordered" evidence="1">
    <location>
        <begin position="1"/>
        <end position="24"/>
    </location>
</feature>